<name>A0ABS1JTY7_9BURK</name>
<comment type="caution">
    <text evidence="1">The sequence shown here is derived from an EMBL/GenBank/DDBJ whole genome shotgun (WGS) entry which is preliminary data.</text>
</comment>
<dbReference type="EMBL" id="JAEQND010000013">
    <property type="protein sequence ID" value="MBL0427713.1"/>
    <property type="molecule type" value="Genomic_DNA"/>
</dbReference>
<evidence type="ECO:0000313" key="1">
    <source>
        <dbReference type="EMBL" id="MBL0427713.1"/>
    </source>
</evidence>
<protein>
    <submittedName>
        <fullName evidence="1">Uncharacterized protein</fullName>
    </submittedName>
</protein>
<evidence type="ECO:0000313" key="2">
    <source>
        <dbReference type="Proteomes" id="UP000622707"/>
    </source>
</evidence>
<sequence>MQSFLHRANPENARLCELLDAAADRKGHDERQQADALCVTLGFMRQVRQGMRKRSALSDAFIRGCAQYAGVSYEVARSA</sequence>
<keyword evidence="2" id="KW-1185">Reference proteome</keyword>
<proteinExistence type="predicted"/>
<dbReference type="Proteomes" id="UP000622707">
    <property type="component" value="Unassembled WGS sequence"/>
</dbReference>
<accession>A0ABS1JTY7</accession>
<reference evidence="1 2" key="1">
    <citation type="journal article" date="2017" name="Int. J. Syst. Evol. Microbiol.">
        <title>Ramlibacter alkalitolerans sp. nov., alkali-tolerant bacterium isolated from soil of ginseng.</title>
        <authorList>
            <person name="Lee D.H."/>
            <person name="Cha C.J."/>
        </authorList>
    </citation>
    <scope>NUCLEOTIDE SEQUENCE [LARGE SCALE GENOMIC DNA]</scope>
    <source>
        <strain evidence="1 2">KACC 19305</strain>
    </source>
</reference>
<gene>
    <name evidence="1" type="ORF">JI746_21540</name>
</gene>
<dbReference type="RefSeq" id="WP_201692347.1">
    <property type="nucleotide sequence ID" value="NZ_JAEQND010000013.1"/>
</dbReference>
<organism evidence="1 2">
    <name type="scientific">Ramlibacter alkalitolerans</name>
    <dbReference type="NCBI Taxonomy" id="2039631"/>
    <lineage>
        <taxon>Bacteria</taxon>
        <taxon>Pseudomonadati</taxon>
        <taxon>Pseudomonadota</taxon>
        <taxon>Betaproteobacteria</taxon>
        <taxon>Burkholderiales</taxon>
        <taxon>Comamonadaceae</taxon>
        <taxon>Ramlibacter</taxon>
    </lineage>
</organism>